<name>A0A7X1PS15_9PSED</name>
<evidence type="ECO:0000313" key="1">
    <source>
        <dbReference type="EMBL" id="MQA57396.1"/>
    </source>
</evidence>
<organism evidence="1 2">
    <name type="scientific">Pseudomonas piscis</name>
    <dbReference type="NCBI Taxonomy" id="2614538"/>
    <lineage>
        <taxon>Bacteria</taxon>
        <taxon>Pseudomonadati</taxon>
        <taxon>Pseudomonadota</taxon>
        <taxon>Gammaproteobacteria</taxon>
        <taxon>Pseudomonadales</taxon>
        <taxon>Pseudomonadaceae</taxon>
        <taxon>Pseudomonas</taxon>
    </lineage>
</organism>
<gene>
    <name evidence="1" type="primary">eboE</name>
    <name evidence="1" type="ORF">GDH07_29155</name>
</gene>
<dbReference type="NCBIfam" id="NF035939">
    <property type="entry name" value="TIM_EboE"/>
    <property type="match status" value="1"/>
</dbReference>
<accession>A0A7X1PS15</accession>
<dbReference type="AlphaFoldDB" id="A0A7X1PS15"/>
<dbReference type="Proteomes" id="UP000486534">
    <property type="component" value="Unassembled WGS sequence"/>
</dbReference>
<proteinExistence type="predicted"/>
<dbReference type="SUPFAM" id="SSF51658">
    <property type="entry name" value="Xylose isomerase-like"/>
    <property type="match status" value="1"/>
</dbReference>
<dbReference type="RefSeq" id="WP_152899582.1">
    <property type="nucleotide sequence ID" value="NZ_WHUV01000007.1"/>
</dbReference>
<dbReference type="Gene3D" id="3.20.20.150">
    <property type="entry name" value="Divalent-metal-dependent TIM barrel enzymes"/>
    <property type="match status" value="1"/>
</dbReference>
<reference evidence="1 2" key="1">
    <citation type="submission" date="2019-10" db="EMBL/GenBank/DDBJ databases">
        <title>Pseudomonas dajingensis sp. nov., isolated from the profound head ulcers of farmed Murray cod (Maccullochella peelii peelii).</title>
        <authorList>
            <person name="Liu Y."/>
        </authorList>
    </citation>
    <scope>NUCLEOTIDE SEQUENCE [LARGE SCALE GENOMIC DNA]</scope>
    <source>
        <strain evidence="1 2">MC042</strain>
    </source>
</reference>
<sequence>MSSRSGWSAAQLGYCGNVHPAPDLAALRASIQEQFQGVRRQRGLAVQDSGLWISARAAAQLQQPEAREAFLDLLHECGLRLTSLNGFPYGQFHEGVVKAEVYRPTWAEPPRLEYSLQLAHLLAAALPLDCHQGVISSVPLGYAASWDPAQQQQAEEQLRQLTAELASLHRQSGKRILVCLEMEPDCVLENTEQAIAFFKHWRSVDPHHGYLALCFDVCHQAVMFEDCYQALERLLAARVPVGKIQLSNALVCQLPFADRRRREQVLQALGNFVEATYLHQVKARDASGQLLAWADLPAALKATAPALGQCPELRIHFHVPLFSEQFLLAELHGSQQALLRTFDFLAEHPHFQPVLEVETYSWNVLPDTLRPDGQQALLRGIAAELQWVEGQLRQRQLLRAQSSTLESPAHAY</sequence>
<evidence type="ECO:0000313" key="2">
    <source>
        <dbReference type="Proteomes" id="UP000486534"/>
    </source>
</evidence>
<protein>
    <submittedName>
        <fullName evidence="1">Metabolite traffic protein EboE</fullName>
    </submittedName>
</protein>
<dbReference type="EMBL" id="WHUV01000007">
    <property type="protein sequence ID" value="MQA57396.1"/>
    <property type="molecule type" value="Genomic_DNA"/>
</dbReference>
<dbReference type="InterPro" id="IPR036237">
    <property type="entry name" value="Xyl_isomerase-like_sf"/>
</dbReference>
<comment type="caution">
    <text evidence="1">The sequence shown here is derived from an EMBL/GenBank/DDBJ whole genome shotgun (WGS) entry which is preliminary data.</text>
</comment>